<dbReference type="Proteomes" id="UP000789525">
    <property type="component" value="Unassembled WGS sequence"/>
</dbReference>
<keyword evidence="2" id="KW-1185">Reference proteome</keyword>
<dbReference type="EMBL" id="CAJVPT010000296">
    <property type="protein sequence ID" value="CAG8442300.1"/>
    <property type="molecule type" value="Genomic_DNA"/>
</dbReference>
<evidence type="ECO:0000313" key="1">
    <source>
        <dbReference type="EMBL" id="CAG8442300.1"/>
    </source>
</evidence>
<protein>
    <submittedName>
        <fullName evidence="1">10870_t:CDS:1</fullName>
    </submittedName>
</protein>
<proteinExistence type="predicted"/>
<comment type="caution">
    <text evidence="1">The sequence shown here is derived from an EMBL/GenBank/DDBJ whole genome shotgun (WGS) entry which is preliminary data.</text>
</comment>
<accession>A0ACA9JYJ5</accession>
<reference evidence="1" key="1">
    <citation type="submission" date="2021-06" db="EMBL/GenBank/DDBJ databases">
        <authorList>
            <person name="Kallberg Y."/>
            <person name="Tangrot J."/>
            <person name="Rosling A."/>
        </authorList>
    </citation>
    <scope>NUCLEOTIDE SEQUENCE</scope>
    <source>
        <strain evidence="1">CL356</strain>
    </source>
</reference>
<sequence>MSSNSKTRIEIIDLRGRESRWRNLEYLGQTDLAERMTEAVLRVR</sequence>
<organism evidence="1 2">
    <name type="scientific">Acaulospora colombiana</name>
    <dbReference type="NCBI Taxonomy" id="27376"/>
    <lineage>
        <taxon>Eukaryota</taxon>
        <taxon>Fungi</taxon>
        <taxon>Fungi incertae sedis</taxon>
        <taxon>Mucoromycota</taxon>
        <taxon>Glomeromycotina</taxon>
        <taxon>Glomeromycetes</taxon>
        <taxon>Diversisporales</taxon>
        <taxon>Acaulosporaceae</taxon>
        <taxon>Acaulospora</taxon>
    </lineage>
</organism>
<gene>
    <name evidence="1" type="ORF">ACOLOM_LOCUS309</name>
</gene>
<evidence type="ECO:0000313" key="2">
    <source>
        <dbReference type="Proteomes" id="UP000789525"/>
    </source>
</evidence>
<name>A0ACA9JYJ5_9GLOM</name>